<name>A0ABY6RV87_PODCO</name>
<reference evidence="1" key="1">
    <citation type="submission" date="2018-02" db="EMBL/GenBank/DDBJ databases">
        <authorList>
            <person name="Silar P."/>
        </authorList>
    </citation>
    <scope>NUCLEOTIDE SEQUENCE [LARGE SCALE GENOMIC DNA]</scope>
    <source>
        <strain evidence="1">T</strain>
    </source>
</reference>
<gene>
    <name evidence="1" type="ORF">PODCO_105787</name>
</gene>
<sequence length="23" mass="2470">MRGIDSVAELLSSSNFLPDSSFP</sequence>
<evidence type="ECO:0000313" key="2">
    <source>
        <dbReference type="Proteomes" id="UP000280685"/>
    </source>
</evidence>
<accession>A0ABY6RV87</accession>
<proteinExistence type="predicted"/>
<protein>
    <submittedName>
        <fullName evidence="1">Uncharacterized protein</fullName>
    </submittedName>
</protein>
<dbReference type="EMBL" id="LR026964">
    <property type="protein sequence ID" value="VBB71968.1"/>
    <property type="molecule type" value="Genomic_DNA"/>
</dbReference>
<organism evidence="1 2">
    <name type="scientific">Podospora comata</name>
    <dbReference type="NCBI Taxonomy" id="48703"/>
    <lineage>
        <taxon>Eukaryota</taxon>
        <taxon>Fungi</taxon>
        <taxon>Dikarya</taxon>
        <taxon>Ascomycota</taxon>
        <taxon>Pezizomycotina</taxon>
        <taxon>Sordariomycetes</taxon>
        <taxon>Sordariomycetidae</taxon>
        <taxon>Sordariales</taxon>
        <taxon>Podosporaceae</taxon>
        <taxon>Podospora</taxon>
    </lineage>
</organism>
<keyword evidence="2" id="KW-1185">Reference proteome</keyword>
<dbReference type="Proteomes" id="UP000280685">
    <property type="component" value="Chromosome 1"/>
</dbReference>
<evidence type="ECO:0000313" key="1">
    <source>
        <dbReference type="EMBL" id="VBB71968.1"/>
    </source>
</evidence>